<comment type="caution">
    <text evidence="8">The sequence shown here is derived from an EMBL/GenBank/DDBJ whole genome shotgun (WGS) entry which is preliminary data.</text>
</comment>
<dbReference type="GO" id="GO:0005886">
    <property type="term" value="C:plasma membrane"/>
    <property type="evidence" value="ECO:0007669"/>
    <property type="project" value="UniProtKB-SubCell"/>
</dbReference>
<keyword evidence="2" id="KW-1003">Cell membrane</keyword>
<dbReference type="PANTHER" id="PTHR42920">
    <property type="entry name" value="OS03G0707200 PROTEIN-RELATED"/>
    <property type="match status" value="1"/>
</dbReference>
<keyword evidence="3" id="KW-0812">Transmembrane</keyword>
<dbReference type="SUPFAM" id="SSF103481">
    <property type="entry name" value="Multidrug resistance efflux transporter EmrE"/>
    <property type="match status" value="2"/>
</dbReference>
<keyword evidence="4" id="KW-1133">Transmembrane helix</keyword>
<organism evidence="8 9">
    <name type="scientific">Pelagomonas calceolata</name>
    <dbReference type="NCBI Taxonomy" id="35677"/>
    <lineage>
        <taxon>Eukaryota</taxon>
        <taxon>Sar</taxon>
        <taxon>Stramenopiles</taxon>
        <taxon>Ochrophyta</taxon>
        <taxon>Pelagophyceae</taxon>
        <taxon>Pelagomonadales</taxon>
        <taxon>Pelagomonadaceae</taxon>
        <taxon>Pelagomonas</taxon>
    </lineage>
</organism>
<evidence type="ECO:0000256" key="6">
    <source>
        <dbReference type="SAM" id="SignalP"/>
    </source>
</evidence>
<gene>
    <name evidence="8" type="ORF">PECAL_2P23490</name>
</gene>
<dbReference type="PANTHER" id="PTHR42920:SF5">
    <property type="entry name" value="EAMA DOMAIN-CONTAINING PROTEIN"/>
    <property type="match status" value="1"/>
</dbReference>
<evidence type="ECO:0000256" key="4">
    <source>
        <dbReference type="ARBA" id="ARBA00022989"/>
    </source>
</evidence>
<keyword evidence="6" id="KW-0732">Signal</keyword>
<dbReference type="OrthoDB" id="2017960at2759"/>
<name>A0A8J2WVQ4_9STRA</name>
<dbReference type="InterPro" id="IPR051258">
    <property type="entry name" value="Diverse_Substrate_Transporter"/>
</dbReference>
<evidence type="ECO:0000313" key="9">
    <source>
        <dbReference type="Proteomes" id="UP000789595"/>
    </source>
</evidence>
<feature type="domain" description="EamA" evidence="7">
    <location>
        <begin position="192"/>
        <end position="327"/>
    </location>
</feature>
<comment type="subcellular location">
    <subcellularLocation>
        <location evidence="1">Cell membrane</location>
        <topology evidence="1">Multi-pass membrane protein</topology>
    </subcellularLocation>
</comment>
<dbReference type="EMBL" id="CAKKNE010000002">
    <property type="protein sequence ID" value="CAH0369234.1"/>
    <property type="molecule type" value="Genomic_DNA"/>
</dbReference>
<evidence type="ECO:0000313" key="8">
    <source>
        <dbReference type="EMBL" id="CAH0369234.1"/>
    </source>
</evidence>
<feature type="signal peptide" evidence="6">
    <location>
        <begin position="1"/>
        <end position="21"/>
    </location>
</feature>
<keyword evidence="9" id="KW-1185">Reference proteome</keyword>
<dbReference type="InterPro" id="IPR037185">
    <property type="entry name" value="EmrE-like"/>
</dbReference>
<evidence type="ECO:0000256" key="5">
    <source>
        <dbReference type="ARBA" id="ARBA00023136"/>
    </source>
</evidence>
<evidence type="ECO:0000259" key="7">
    <source>
        <dbReference type="Pfam" id="PF00892"/>
    </source>
</evidence>
<proteinExistence type="predicted"/>
<dbReference type="InterPro" id="IPR000620">
    <property type="entry name" value="EamA_dom"/>
</dbReference>
<dbReference type="Pfam" id="PF00892">
    <property type="entry name" value="EamA"/>
    <property type="match status" value="2"/>
</dbReference>
<keyword evidence="5" id="KW-0472">Membrane</keyword>
<dbReference type="Proteomes" id="UP000789595">
    <property type="component" value="Unassembled WGS sequence"/>
</dbReference>
<feature type="chain" id="PRO_5035202926" description="EamA domain-containing protein" evidence="6">
    <location>
        <begin position="22"/>
        <end position="345"/>
    </location>
</feature>
<dbReference type="AlphaFoldDB" id="A0A8J2WVQ4"/>
<evidence type="ECO:0000256" key="3">
    <source>
        <dbReference type="ARBA" id="ARBA00022692"/>
    </source>
</evidence>
<protein>
    <recommendedName>
        <fullName evidence="7">EamA domain-containing protein</fullName>
    </recommendedName>
</protein>
<accession>A0A8J2WVQ4</accession>
<evidence type="ECO:0000256" key="2">
    <source>
        <dbReference type="ARBA" id="ARBA00022475"/>
    </source>
</evidence>
<evidence type="ECO:0000256" key="1">
    <source>
        <dbReference type="ARBA" id="ARBA00004651"/>
    </source>
</evidence>
<feature type="domain" description="EamA" evidence="7">
    <location>
        <begin position="56"/>
        <end position="178"/>
    </location>
</feature>
<reference evidence="8" key="1">
    <citation type="submission" date="2021-11" db="EMBL/GenBank/DDBJ databases">
        <authorList>
            <consortium name="Genoscope - CEA"/>
            <person name="William W."/>
        </authorList>
    </citation>
    <scope>NUCLEOTIDE SEQUENCE</scope>
</reference>
<sequence length="345" mass="36377">MANLRMQRWLIALSIITSAHGYAPPPLRPRPAPPSRRLTRYAAPTRSSDAQKAVSTLAFVTAAWGTQHSVAKAALDSVGDGHALELTAARFLVAALALANFRPKDEETWRWGCELGVWSFLGFALQTIGLETTTATRSAFLLYLNVKFVPLLELVNGKTLPRGTWLSAFAALSGTLLLAADSDAVGGAWAPGDSLSVLAALASACFIIRLEPASQKASSPEGLASATALATSVLAFLAFWQTGRFQSSELTLPPSEVLVAALYLGLVPSALCGYLQTIAQKTVPPSSAAVVYATDPLWAAFFAYFALHERLGPAGLSGAALIAAAAFGQNLLLRDCDVEDSCDVE</sequence>